<dbReference type="OrthoDB" id="9806127at2"/>
<accession>A0A427HFY5</accession>
<dbReference type="GO" id="GO:0090374">
    <property type="term" value="P:oligopeptide export from mitochondrion"/>
    <property type="evidence" value="ECO:0007669"/>
    <property type="project" value="TreeGrafter"/>
</dbReference>
<name>A0A427HFY5_PRORE</name>
<dbReference type="AlphaFoldDB" id="A0A427HFY5"/>
<dbReference type="InterPro" id="IPR039421">
    <property type="entry name" value="Type_1_exporter"/>
</dbReference>
<comment type="caution">
    <text evidence="2">The sequence shown here is derived from an EMBL/GenBank/DDBJ whole genome shotgun (WGS) entry which is preliminary data.</text>
</comment>
<organism evidence="2">
    <name type="scientific">Providencia rettgeri</name>
    <dbReference type="NCBI Taxonomy" id="587"/>
    <lineage>
        <taxon>Bacteria</taxon>
        <taxon>Pseudomonadati</taxon>
        <taxon>Pseudomonadota</taxon>
        <taxon>Gammaproteobacteria</taxon>
        <taxon>Enterobacterales</taxon>
        <taxon>Morganellaceae</taxon>
        <taxon>Providencia</taxon>
    </lineage>
</organism>
<evidence type="ECO:0000313" key="2">
    <source>
        <dbReference type="EMBL" id="EMR4588018.1"/>
    </source>
</evidence>
<dbReference type="SUPFAM" id="SSF52540">
    <property type="entry name" value="P-loop containing nucleoside triphosphate hydrolases"/>
    <property type="match status" value="1"/>
</dbReference>
<dbReference type="PANTHER" id="PTHR43394">
    <property type="entry name" value="ATP-DEPENDENT PERMEASE MDL1, MITOCHONDRIAL"/>
    <property type="match status" value="1"/>
</dbReference>
<reference evidence="2" key="1">
    <citation type="submission" date="2024-02" db="EMBL/GenBank/DDBJ databases">
        <authorList>
            <consortium name="Clinical and Environmental Microbiology Branch: Whole genome sequencing antimicrobial resistance pathogens in the healthcare setting"/>
        </authorList>
    </citation>
    <scope>NUCLEOTIDE SEQUENCE</scope>
    <source>
        <strain evidence="2">2020QW-00022</strain>
    </source>
</reference>
<dbReference type="GO" id="GO:0015421">
    <property type="term" value="F:ABC-type oligopeptide transporter activity"/>
    <property type="evidence" value="ECO:0007669"/>
    <property type="project" value="TreeGrafter"/>
</dbReference>
<sequence>MENMPLITQGRTVISIAHRLNTIMHADRICVICQGEVHEMDTHENLLKSNGLYANLWYQQTQ</sequence>
<proteinExistence type="predicted"/>
<evidence type="ECO:0000313" key="1">
    <source>
        <dbReference type="EMBL" id="ELR5215831.1"/>
    </source>
</evidence>
<dbReference type="PANTHER" id="PTHR43394:SF1">
    <property type="entry name" value="ATP-BINDING CASSETTE SUB-FAMILY B MEMBER 10, MITOCHONDRIAL"/>
    <property type="match status" value="1"/>
</dbReference>
<dbReference type="InterPro" id="IPR027417">
    <property type="entry name" value="P-loop_NTPase"/>
</dbReference>
<protein>
    <submittedName>
        <fullName evidence="2">Uncharacterized protein</fullName>
    </submittedName>
</protein>
<dbReference type="EMBL" id="ABEXCJ040000001">
    <property type="protein sequence ID" value="ELR5215831.1"/>
    <property type="molecule type" value="Genomic_DNA"/>
</dbReference>
<gene>
    <name evidence="2" type="ORF">M0K77_000268</name>
    <name evidence="1" type="ORF">M0K77_RS01340</name>
</gene>
<dbReference type="EMBL" id="ABEXCJ050000001">
    <property type="protein sequence ID" value="EMR4588018.1"/>
    <property type="molecule type" value="Genomic_DNA"/>
</dbReference>
<dbReference type="Gene3D" id="3.40.50.300">
    <property type="entry name" value="P-loop containing nucleotide triphosphate hydrolases"/>
    <property type="match status" value="1"/>
</dbReference>